<gene>
    <name evidence="1" type="ORF">A9306_06010</name>
</gene>
<evidence type="ECO:0000313" key="2">
    <source>
        <dbReference type="Proteomes" id="UP000092616"/>
    </source>
</evidence>
<dbReference type="AlphaFoldDB" id="A0A1B8QHC1"/>
<proteinExistence type="predicted"/>
<name>A0A1B8QHC1_9GAMM</name>
<comment type="caution">
    <text evidence="1">The sequence shown here is derived from an EMBL/GenBank/DDBJ whole genome shotgun (WGS) entry which is preliminary data.</text>
</comment>
<accession>A0A1B8QHC1</accession>
<dbReference type="EMBL" id="LZNA01000021">
    <property type="protein sequence ID" value="OBX82787.1"/>
    <property type="molecule type" value="Genomic_DNA"/>
</dbReference>
<organism evidence="1 2">
    <name type="scientific">Faucicola atlantae</name>
    <dbReference type="NCBI Taxonomy" id="34059"/>
    <lineage>
        <taxon>Bacteria</taxon>
        <taxon>Pseudomonadati</taxon>
        <taxon>Pseudomonadota</taxon>
        <taxon>Gammaproteobacteria</taxon>
        <taxon>Moraxellales</taxon>
        <taxon>Moraxellaceae</taxon>
        <taxon>Faucicola</taxon>
    </lineage>
</organism>
<reference evidence="1 2" key="1">
    <citation type="submission" date="2016-06" db="EMBL/GenBank/DDBJ databases">
        <title>Draft genome of Moraxella atlantae CCUG 59586.</title>
        <authorList>
            <person name="Salva-Serra F."/>
            <person name="Engstrom-Jakobsson H."/>
            <person name="Thorell K."/>
            <person name="Gonzales-Siles L."/>
            <person name="Karlsson R."/>
            <person name="Boulund F."/>
            <person name="Engstrand L."/>
            <person name="Kristiansson E."/>
            <person name="Moore E."/>
        </authorList>
    </citation>
    <scope>NUCLEOTIDE SEQUENCE [LARGE SCALE GENOMIC DNA]</scope>
    <source>
        <strain evidence="1 2">CCUG 59586</strain>
    </source>
</reference>
<protein>
    <submittedName>
        <fullName evidence="1">Uncharacterized protein</fullName>
    </submittedName>
</protein>
<keyword evidence="2" id="KW-1185">Reference proteome</keyword>
<sequence>MQELHVVENIAFVADTLVDLSILSSVLQSNLTDSQVKSIANIMQTELDEQASKLKREFSRLNQLLNLNLDPTEYNVFS</sequence>
<evidence type="ECO:0000313" key="1">
    <source>
        <dbReference type="EMBL" id="OBX82787.1"/>
    </source>
</evidence>
<dbReference type="Proteomes" id="UP000092616">
    <property type="component" value="Unassembled WGS sequence"/>
</dbReference>
<dbReference type="RefSeq" id="WP_067335678.1">
    <property type="nucleotide sequence ID" value="NZ_LZNA01000021.1"/>
</dbReference>